<protein>
    <recommendedName>
        <fullName evidence="1">Reverse transcriptase domain-containing protein</fullName>
    </recommendedName>
</protein>
<evidence type="ECO:0000313" key="2">
    <source>
        <dbReference type="EMBL" id="KAK6791978.1"/>
    </source>
</evidence>
<evidence type="ECO:0000313" key="3">
    <source>
        <dbReference type="Proteomes" id="UP001371456"/>
    </source>
</evidence>
<dbReference type="Proteomes" id="UP001371456">
    <property type="component" value="Unassembled WGS sequence"/>
</dbReference>
<proteinExistence type="predicted"/>
<sequence length="697" mass="79681">MWNWVYISTEYGLANVSHHASMMIHMSQGPKPPKLPFKFFNVRKDHADFIPIVTKNWTRRTARGSMKHVWYNLKKLKAKFKQLNNDEFKLIGQKVMACRNELEMIQTEMRSDHSNYLIMKEKEVLLNLEKWSMIEESVLKQNAMVNWISLGDANTKYFSAIMKEKQQRKPILNLTYLDGTNLKEAEDIKLEIVKFYKGLMGTAAQSLPAVNPMIMKQGYVLSHEKQYELNKDITDAEILEGLNQIGSDKSSGVDGYNATFYKVALLVIKADIIAAVQEFFCTGKMFKHINYTAVTLLPKTTNPITIRDFRPITCCTVLYKVISKVLARRLQKVIANIICEAQAGFIPGRKIADNVILAHELVQAYTRKHISPRCMLKIDLRKAYDNVEWVYLRQILEYVKFHTKVIGWIMECVQTVNYTISINGEYTSPFAAAKGLKQGDPLSPYLFVIAIEYLSRGLHELQHDEGYRYHPKCAKVKLTHLCYADDLLLFSKGDLQAVSALHRVFEQFSTASGLKVNLNKSSVYFGGVSLYDQDLILQHLGFVGGELPFKYLGIPLSTKKLKLIQWQPLIEKIVSRITFSTAKKLSYAGRVQLVQTVLFGIQSYWSQMFPLPSKVVQIIEAYCRSDVWAGTNTINKKALIAWDTVCSPKSVSKALICFCETKQPLLNFIGTLHTNKIAFGYDGYMLTISRLRTLPLW</sequence>
<name>A0AAN8TWE4_SOLBU</name>
<dbReference type="SUPFAM" id="SSF56672">
    <property type="entry name" value="DNA/RNA polymerases"/>
    <property type="match status" value="1"/>
</dbReference>
<dbReference type="InterPro" id="IPR000477">
    <property type="entry name" value="RT_dom"/>
</dbReference>
<dbReference type="PROSITE" id="PS50878">
    <property type="entry name" value="RT_POL"/>
    <property type="match status" value="1"/>
</dbReference>
<dbReference type="InterPro" id="IPR043128">
    <property type="entry name" value="Rev_trsase/Diguanyl_cyclase"/>
</dbReference>
<evidence type="ECO:0000259" key="1">
    <source>
        <dbReference type="PROSITE" id="PS50878"/>
    </source>
</evidence>
<comment type="caution">
    <text evidence="2">The sequence shown here is derived from an EMBL/GenBank/DDBJ whole genome shotgun (WGS) entry which is preliminary data.</text>
</comment>
<dbReference type="Pfam" id="PF00078">
    <property type="entry name" value="RVT_1"/>
    <property type="match status" value="1"/>
</dbReference>
<accession>A0AAN8TWE4</accession>
<dbReference type="AlphaFoldDB" id="A0AAN8TWE4"/>
<dbReference type="InterPro" id="IPR043502">
    <property type="entry name" value="DNA/RNA_pol_sf"/>
</dbReference>
<dbReference type="PANTHER" id="PTHR33116:SF66">
    <property type="entry name" value="REVERSE TRANSCRIPTASE ZINC-BINDING DOMAIN-CONTAINING PROTEIN"/>
    <property type="match status" value="1"/>
</dbReference>
<dbReference type="PANTHER" id="PTHR33116">
    <property type="entry name" value="REVERSE TRANSCRIPTASE ZINC-BINDING DOMAIN-CONTAINING PROTEIN-RELATED-RELATED"/>
    <property type="match status" value="1"/>
</dbReference>
<feature type="domain" description="Reverse transcriptase" evidence="1">
    <location>
        <begin position="278"/>
        <end position="556"/>
    </location>
</feature>
<dbReference type="CDD" id="cd01650">
    <property type="entry name" value="RT_nLTR_like"/>
    <property type="match status" value="1"/>
</dbReference>
<gene>
    <name evidence="2" type="ORF">RDI58_011059</name>
</gene>
<dbReference type="EMBL" id="JBANQN010000004">
    <property type="protein sequence ID" value="KAK6791978.1"/>
    <property type="molecule type" value="Genomic_DNA"/>
</dbReference>
<dbReference type="Gene3D" id="3.30.70.270">
    <property type="match status" value="1"/>
</dbReference>
<reference evidence="2 3" key="1">
    <citation type="submission" date="2024-02" db="EMBL/GenBank/DDBJ databases">
        <title>de novo genome assembly of Solanum bulbocastanum strain 11H21.</title>
        <authorList>
            <person name="Hosaka A.J."/>
        </authorList>
    </citation>
    <scope>NUCLEOTIDE SEQUENCE [LARGE SCALE GENOMIC DNA]</scope>
    <source>
        <tissue evidence="2">Young leaves</tissue>
    </source>
</reference>
<organism evidence="2 3">
    <name type="scientific">Solanum bulbocastanum</name>
    <name type="common">Wild potato</name>
    <dbReference type="NCBI Taxonomy" id="147425"/>
    <lineage>
        <taxon>Eukaryota</taxon>
        <taxon>Viridiplantae</taxon>
        <taxon>Streptophyta</taxon>
        <taxon>Embryophyta</taxon>
        <taxon>Tracheophyta</taxon>
        <taxon>Spermatophyta</taxon>
        <taxon>Magnoliopsida</taxon>
        <taxon>eudicotyledons</taxon>
        <taxon>Gunneridae</taxon>
        <taxon>Pentapetalae</taxon>
        <taxon>asterids</taxon>
        <taxon>lamiids</taxon>
        <taxon>Solanales</taxon>
        <taxon>Solanaceae</taxon>
        <taxon>Solanoideae</taxon>
        <taxon>Solaneae</taxon>
        <taxon>Solanum</taxon>
    </lineage>
</organism>
<keyword evidence="3" id="KW-1185">Reference proteome</keyword>